<dbReference type="Gene3D" id="3.40.50.300">
    <property type="entry name" value="P-loop containing nucleotide triphosphate hydrolases"/>
    <property type="match status" value="1"/>
</dbReference>
<dbReference type="InterPro" id="IPR053226">
    <property type="entry name" value="Pyrrolopyrazine_biosynth_F"/>
</dbReference>
<keyword evidence="3" id="KW-1185">Reference proteome</keyword>
<evidence type="ECO:0000313" key="3">
    <source>
        <dbReference type="Proteomes" id="UP000664521"/>
    </source>
</evidence>
<reference evidence="2" key="1">
    <citation type="submission" date="2021-03" db="EMBL/GenBank/DDBJ databases">
        <authorList>
            <person name="Tagirdzhanova G."/>
        </authorList>
    </citation>
    <scope>NUCLEOTIDE SEQUENCE</scope>
</reference>
<name>A0A8H3EQM9_9LECA</name>
<comment type="caution">
    <text evidence="2">The sequence shown here is derived from an EMBL/GenBank/DDBJ whole genome shotgun (WGS) entry which is preliminary data.</text>
</comment>
<evidence type="ECO:0000256" key="1">
    <source>
        <dbReference type="SAM" id="MobiDB-lite"/>
    </source>
</evidence>
<dbReference type="OrthoDB" id="2405944at2759"/>
<dbReference type="PANTHER" id="PTHR48419">
    <property type="entry name" value="SULFOTRANSFERASE DOMAIN-CONTAINING PROTEIN"/>
    <property type="match status" value="1"/>
</dbReference>
<dbReference type="SUPFAM" id="SSF52540">
    <property type="entry name" value="P-loop containing nucleoside triphosphate hydrolases"/>
    <property type="match status" value="1"/>
</dbReference>
<protein>
    <recommendedName>
        <fullName evidence="4">Sulfotransferase domain-containing protein</fullName>
    </recommendedName>
</protein>
<organism evidence="2 3">
    <name type="scientific">Heterodermia speciosa</name>
    <dbReference type="NCBI Taxonomy" id="116794"/>
    <lineage>
        <taxon>Eukaryota</taxon>
        <taxon>Fungi</taxon>
        <taxon>Dikarya</taxon>
        <taxon>Ascomycota</taxon>
        <taxon>Pezizomycotina</taxon>
        <taxon>Lecanoromycetes</taxon>
        <taxon>OSLEUM clade</taxon>
        <taxon>Lecanoromycetidae</taxon>
        <taxon>Caliciales</taxon>
        <taxon>Physciaceae</taxon>
        <taxon>Heterodermia</taxon>
    </lineage>
</organism>
<accession>A0A8H3EQM9</accession>
<feature type="region of interest" description="Disordered" evidence="1">
    <location>
        <begin position="241"/>
        <end position="263"/>
    </location>
</feature>
<dbReference type="Proteomes" id="UP000664521">
    <property type="component" value="Unassembled WGS sequence"/>
</dbReference>
<dbReference type="EMBL" id="CAJPDS010000008">
    <property type="protein sequence ID" value="CAF9909644.1"/>
    <property type="molecule type" value="Genomic_DNA"/>
</dbReference>
<dbReference type="PANTHER" id="PTHR48419:SF1">
    <property type="entry name" value="SULFOTRANSFERASE DOMAIN-CONTAINING PROTEIN"/>
    <property type="match status" value="1"/>
</dbReference>
<dbReference type="AlphaFoldDB" id="A0A8H3EQM9"/>
<evidence type="ECO:0000313" key="2">
    <source>
        <dbReference type="EMBL" id="CAF9909644.1"/>
    </source>
</evidence>
<proteinExistence type="predicted"/>
<dbReference type="InterPro" id="IPR027417">
    <property type="entry name" value="P-loop_NTPase"/>
</dbReference>
<sequence>MTQRDLLTCFHEPFGDAFYFGPEKISQAWRRWPADKIEKSGRAHYTYDFVLGMIQDAIEDPTKRVFLKDMSYHIITPSHSANAVAPSLQHHFSPHEPRNPTLFPTNLVNTFSFVFLIRKPSASLPSLYRCFIPPLSEKTGERVLDSSELGYRETRMLFDYLYPPAARTPSMSAPILVDADDLLAHPKFIVRTICQRLALPYTSSMLTWDRPEDYALAESAFKKYAGYHVDALKSTGLRPRTADHMARGSEARSREEEDREWQERYGTEAARTIRDAVDLCQADYEYLRQFRIVPEIDEDT</sequence>
<gene>
    <name evidence="2" type="ORF">HETSPECPRED_009485</name>
</gene>
<evidence type="ECO:0008006" key="4">
    <source>
        <dbReference type="Google" id="ProtNLM"/>
    </source>
</evidence>